<evidence type="ECO:0008006" key="4">
    <source>
        <dbReference type="Google" id="ProtNLM"/>
    </source>
</evidence>
<sequence length="138" mass="15122">MKRMAGWIIGLAFLFCAVAFAGDQAVPGAPESEQTKASSIKVVKMKTTGKVVEVTDTLLKIERTVKGTVETFEFVLEKPISKFKVGDKVVVRYITKDEKNVLKEITLQRRVKPLKKIVLPGEKAEPGIPPQKGSAPAK</sequence>
<gene>
    <name evidence="2" type="ORF">SAMN04489760_101172</name>
</gene>
<dbReference type="EMBL" id="FOBS01000001">
    <property type="protein sequence ID" value="SEL95973.1"/>
    <property type="molecule type" value="Genomic_DNA"/>
</dbReference>
<evidence type="ECO:0000313" key="2">
    <source>
        <dbReference type="EMBL" id="SEL95973.1"/>
    </source>
</evidence>
<evidence type="ECO:0000256" key="1">
    <source>
        <dbReference type="SAM" id="SignalP"/>
    </source>
</evidence>
<protein>
    <recommendedName>
        <fullName evidence="4">DUF5666 domain-containing protein</fullName>
    </recommendedName>
</protein>
<dbReference type="RefSeq" id="WP_093881885.1">
    <property type="nucleotide sequence ID" value="NZ_FOBS01000001.1"/>
</dbReference>
<proteinExistence type="predicted"/>
<keyword evidence="1" id="KW-0732">Signal</keyword>
<evidence type="ECO:0000313" key="3">
    <source>
        <dbReference type="Proteomes" id="UP000198744"/>
    </source>
</evidence>
<dbReference type="STRING" id="43775.SAMN04489760_101172"/>
<reference evidence="2 3" key="1">
    <citation type="submission" date="2016-10" db="EMBL/GenBank/DDBJ databases">
        <authorList>
            <person name="de Groot N.N."/>
        </authorList>
    </citation>
    <scope>NUCLEOTIDE SEQUENCE [LARGE SCALE GENOMIC DNA]</scope>
    <source>
        <strain evidence="2 3">DSM 8423</strain>
    </source>
</reference>
<feature type="signal peptide" evidence="1">
    <location>
        <begin position="1"/>
        <end position="21"/>
    </location>
</feature>
<organism evidence="2 3">
    <name type="scientific">Syntrophus gentianae</name>
    <dbReference type="NCBI Taxonomy" id="43775"/>
    <lineage>
        <taxon>Bacteria</taxon>
        <taxon>Pseudomonadati</taxon>
        <taxon>Thermodesulfobacteriota</taxon>
        <taxon>Syntrophia</taxon>
        <taxon>Syntrophales</taxon>
        <taxon>Syntrophaceae</taxon>
        <taxon>Syntrophus</taxon>
    </lineage>
</organism>
<name>A0A1H7UG19_9BACT</name>
<feature type="chain" id="PRO_5011536799" description="DUF5666 domain-containing protein" evidence="1">
    <location>
        <begin position="22"/>
        <end position="138"/>
    </location>
</feature>
<dbReference type="Proteomes" id="UP000198744">
    <property type="component" value="Unassembled WGS sequence"/>
</dbReference>
<keyword evidence="3" id="KW-1185">Reference proteome</keyword>
<accession>A0A1H7UG19</accession>
<dbReference type="AlphaFoldDB" id="A0A1H7UG19"/>
<dbReference type="OrthoDB" id="9857687at2"/>